<reference evidence="3" key="1">
    <citation type="submission" date="2017-02" db="UniProtKB">
        <authorList>
            <consortium name="WormBaseParasite"/>
        </authorList>
    </citation>
    <scope>IDENTIFICATION</scope>
</reference>
<accession>A0A0N4VVP7</accession>
<evidence type="ECO:0000313" key="2">
    <source>
        <dbReference type="Proteomes" id="UP000268014"/>
    </source>
</evidence>
<evidence type="ECO:0000313" key="1">
    <source>
        <dbReference type="EMBL" id="VDO09146.1"/>
    </source>
</evidence>
<dbReference type="EMBL" id="UZAF01001763">
    <property type="protein sequence ID" value="VDO09146.1"/>
    <property type="molecule type" value="Genomic_DNA"/>
</dbReference>
<organism evidence="3">
    <name type="scientific">Haemonchus placei</name>
    <name type="common">Barber's pole worm</name>
    <dbReference type="NCBI Taxonomy" id="6290"/>
    <lineage>
        <taxon>Eukaryota</taxon>
        <taxon>Metazoa</taxon>
        <taxon>Ecdysozoa</taxon>
        <taxon>Nematoda</taxon>
        <taxon>Chromadorea</taxon>
        <taxon>Rhabditida</taxon>
        <taxon>Rhabditina</taxon>
        <taxon>Rhabditomorpha</taxon>
        <taxon>Strongyloidea</taxon>
        <taxon>Trichostrongylidae</taxon>
        <taxon>Haemonchus</taxon>
    </lineage>
</organism>
<keyword evidence="2" id="KW-1185">Reference proteome</keyword>
<name>A0A0N4VVP7_HAEPC</name>
<dbReference type="WBParaSite" id="HPLM_0000136701-mRNA-1">
    <property type="protein sequence ID" value="HPLM_0000136701-mRNA-1"/>
    <property type="gene ID" value="HPLM_0000136701"/>
</dbReference>
<reference evidence="1 2" key="2">
    <citation type="submission" date="2018-11" db="EMBL/GenBank/DDBJ databases">
        <authorList>
            <consortium name="Pathogen Informatics"/>
        </authorList>
    </citation>
    <scope>NUCLEOTIDE SEQUENCE [LARGE SCALE GENOMIC DNA]</scope>
    <source>
        <strain evidence="1 2">MHpl1</strain>
    </source>
</reference>
<sequence>MWNVQQIFSKRDLKCMSLYLTDSPNIKNLNIANVSVRRTIRLAACLAMFGCATTSRTSTLLVGILRWWFIRNRISRKNWSSEHSIVKP</sequence>
<gene>
    <name evidence="1" type="ORF">HPLM_LOCUS1364</name>
</gene>
<proteinExistence type="predicted"/>
<dbReference type="Proteomes" id="UP000268014">
    <property type="component" value="Unassembled WGS sequence"/>
</dbReference>
<protein>
    <submittedName>
        <fullName evidence="1 3">Uncharacterized protein</fullName>
    </submittedName>
</protein>
<evidence type="ECO:0000313" key="3">
    <source>
        <dbReference type="WBParaSite" id="HPLM_0000136701-mRNA-1"/>
    </source>
</evidence>
<dbReference type="AlphaFoldDB" id="A0A0N4VVP7"/>